<dbReference type="Proteomes" id="UP000069902">
    <property type="component" value="Chromosome cPNK"/>
</dbReference>
<accession>A0A0U5JAT7</accession>
<dbReference type="KEGG" id="pnl:PNK_0561"/>
<dbReference type="RefSeq" id="WP_032125135.1">
    <property type="nucleotide sequence ID" value="NZ_LN879502.1"/>
</dbReference>
<dbReference type="PATRIC" id="fig|389348.3.peg.618"/>
<dbReference type="EMBL" id="LN879502">
    <property type="protein sequence ID" value="CUI16189.1"/>
    <property type="molecule type" value="Genomic_DNA"/>
</dbReference>
<evidence type="ECO:0000313" key="1">
    <source>
        <dbReference type="EMBL" id="CUI16189.1"/>
    </source>
</evidence>
<gene>
    <name evidence="1" type="ORF">PNK_0561</name>
</gene>
<dbReference type="InParanoid" id="A0A0U5JAT7"/>
<name>A0A0U5JAT7_9BACT</name>
<proteinExistence type="predicted"/>
<reference evidence="2" key="1">
    <citation type="submission" date="2015-09" db="EMBL/GenBank/DDBJ databases">
        <authorList>
            <person name="Bertelli C."/>
        </authorList>
    </citation>
    <scope>NUCLEOTIDE SEQUENCE [LARGE SCALE GENOMIC DNA]</scope>
    <source>
        <strain evidence="2">KNic</strain>
    </source>
</reference>
<dbReference type="STRING" id="389348.PNK_0561"/>
<dbReference type="AlphaFoldDB" id="A0A0U5JAT7"/>
<evidence type="ECO:0000313" key="2">
    <source>
        <dbReference type="Proteomes" id="UP000069902"/>
    </source>
</evidence>
<keyword evidence="2" id="KW-1185">Reference proteome</keyword>
<sequence length="172" mass="19527">MIFNTIQDRFHVYYAQLPANTLPSMFRSALYSFSISFIIGSIDSRTIQLTRPLITAGAAALATLIHALTNPFFNYIFENQRIKWHQETIRFIIDVTATSLLVRQAAAFKVQELVFQKAAFWFMSTHVARLGIDLTISCIGALDEEAVTHARNWLGTWGIKFDTDDNSTYLVV</sequence>
<protein>
    <submittedName>
        <fullName evidence="1">Uncharacterized protein</fullName>
    </submittedName>
</protein>
<organism evidence="1 2">
    <name type="scientific">Candidatus Protochlamydia naegleriophila</name>
    <dbReference type="NCBI Taxonomy" id="389348"/>
    <lineage>
        <taxon>Bacteria</taxon>
        <taxon>Pseudomonadati</taxon>
        <taxon>Chlamydiota</taxon>
        <taxon>Chlamydiia</taxon>
        <taxon>Parachlamydiales</taxon>
        <taxon>Parachlamydiaceae</taxon>
        <taxon>Candidatus Protochlamydia</taxon>
    </lineage>
</organism>